<sequence length="127" mass="14294">MLSCGGEGRAREGNVPVLVTLAEAGRYKQLLESEGLLAPRQSRNWTTFIFSPKTTTYTNEQFEEWSTQGIKQRFTSTQTSYQEAEHCRQTSEFTSIQLFFRNLSHRSMSPLPCPTPPAQALGSTGRD</sequence>
<evidence type="ECO:0000313" key="1">
    <source>
        <dbReference type="EMBL" id="KAK8385810.1"/>
    </source>
</evidence>
<name>A0AAW0TDM4_SCYPA</name>
<protein>
    <submittedName>
        <fullName evidence="1">Uncharacterized protein</fullName>
    </submittedName>
</protein>
<evidence type="ECO:0000313" key="2">
    <source>
        <dbReference type="Proteomes" id="UP001487740"/>
    </source>
</evidence>
<organism evidence="1 2">
    <name type="scientific">Scylla paramamosain</name>
    <name type="common">Mud crab</name>
    <dbReference type="NCBI Taxonomy" id="85552"/>
    <lineage>
        <taxon>Eukaryota</taxon>
        <taxon>Metazoa</taxon>
        <taxon>Ecdysozoa</taxon>
        <taxon>Arthropoda</taxon>
        <taxon>Crustacea</taxon>
        <taxon>Multicrustacea</taxon>
        <taxon>Malacostraca</taxon>
        <taxon>Eumalacostraca</taxon>
        <taxon>Eucarida</taxon>
        <taxon>Decapoda</taxon>
        <taxon>Pleocyemata</taxon>
        <taxon>Brachyura</taxon>
        <taxon>Eubrachyura</taxon>
        <taxon>Portunoidea</taxon>
        <taxon>Portunidae</taxon>
        <taxon>Portuninae</taxon>
        <taxon>Scylla</taxon>
    </lineage>
</organism>
<comment type="caution">
    <text evidence="1">The sequence shown here is derived from an EMBL/GenBank/DDBJ whole genome shotgun (WGS) entry which is preliminary data.</text>
</comment>
<proteinExistence type="predicted"/>
<reference evidence="1 2" key="1">
    <citation type="submission" date="2023-03" db="EMBL/GenBank/DDBJ databases">
        <title>High-quality genome of Scylla paramamosain provides insights in environmental adaptation.</title>
        <authorList>
            <person name="Zhang L."/>
        </authorList>
    </citation>
    <scope>NUCLEOTIDE SEQUENCE [LARGE SCALE GENOMIC DNA]</scope>
    <source>
        <strain evidence="1">LZ_2023a</strain>
        <tissue evidence="1">Muscle</tissue>
    </source>
</reference>
<gene>
    <name evidence="1" type="ORF">O3P69_016529</name>
</gene>
<dbReference type="Proteomes" id="UP001487740">
    <property type="component" value="Unassembled WGS sequence"/>
</dbReference>
<dbReference type="EMBL" id="JARAKH010000032">
    <property type="protein sequence ID" value="KAK8385810.1"/>
    <property type="molecule type" value="Genomic_DNA"/>
</dbReference>
<accession>A0AAW0TDM4</accession>
<dbReference type="AlphaFoldDB" id="A0AAW0TDM4"/>
<keyword evidence="2" id="KW-1185">Reference proteome</keyword>